<comment type="caution">
    <text evidence="2">The sequence shown here is derived from an EMBL/GenBank/DDBJ whole genome shotgun (WGS) entry which is preliminary data.</text>
</comment>
<evidence type="ECO:0000313" key="2">
    <source>
        <dbReference type="EMBL" id="GAI60382.1"/>
    </source>
</evidence>
<sequence length="84" mass="9058">MLTALVEFFSQVLSEIIAVYWAVDIFQQISMLIIFGAGFLLTLIELIYSAGAIVAVKYCIMAVSFIALGLACSFDILDSDGIVG</sequence>
<keyword evidence="1" id="KW-0812">Transmembrane</keyword>
<name>X1PVR5_9ZZZZ</name>
<protein>
    <submittedName>
        <fullName evidence="2">Uncharacterized protein</fullName>
    </submittedName>
</protein>
<gene>
    <name evidence="2" type="ORF">S12H4_04714</name>
</gene>
<accession>X1PVR5</accession>
<feature type="transmembrane region" description="Helical" evidence="1">
    <location>
        <begin position="29"/>
        <end position="48"/>
    </location>
</feature>
<feature type="transmembrane region" description="Helical" evidence="1">
    <location>
        <begin position="55"/>
        <end position="77"/>
    </location>
</feature>
<dbReference type="EMBL" id="BARW01001489">
    <property type="protein sequence ID" value="GAI60382.1"/>
    <property type="molecule type" value="Genomic_DNA"/>
</dbReference>
<dbReference type="AlphaFoldDB" id="X1PVR5"/>
<keyword evidence="1" id="KW-1133">Transmembrane helix</keyword>
<proteinExistence type="predicted"/>
<reference evidence="2" key="1">
    <citation type="journal article" date="2014" name="Front. Microbiol.">
        <title>High frequency of phylogenetically diverse reductive dehalogenase-homologous genes in deep subseafloor sedimentary metagenomes.</title>
        <authorList>
            <person name="Kawai M."/>
            <person name="Futagami T."/>
            <person name="Toyoda A."/>
            <person name="Takaki Y."/>
            <person name="Nishi S."/>
            <person name="Hori S."/>
            <person name="Arai W."/>
            <person name="Tsubouchi T."/>
            <person name="Morono Y."/>
            <person name="Uchiyama I."/>
            <person name="Ito T."/>
            <person name="Fujiyama A."/>
            <person name="Inagaki F."/>
            <person name="Takami H."/>
        </authorList>
    </citation>
    <scope>NUCLEOTIDE SEQUENCE</scope>
    <source>
        <strain evidence="2">Expedition CK06-06</strain>
    </source>
</reference>
<evidence type="ECO:0000256" key="1">
    <source>
        <dbReference type="SAM" id="Phobius"/>
    </source>
</evidence>
<keyword evidence="1" id="KW-0472">Membrane</keyword>
<organism evidence="2">
    <name type="scientific">marine sediment metagenome</name>
    <dbReference type="NCBI Taxonomy" id="412755"/>
    <lineage>
        <taxon>unclassified sequences</taxon>
        <taxon>metagenomes</taxon>
        <taxon>ecological metagenomes</taxon>
    </lineage>
</organism>